<name>A0ABS5KN26_9ACTN</name>
<dbReference type="EMBL" id="JAAFYZ010000028">
    <property type="protein sequence ID" value="MBS2547462.1"/>
    <property type="molecule type" value="Genomic_DNA"/>
</dbReference>
<sequence>MKTATALPAGRFIDLHVIQSLPFANLNRDDTNSVKTVQFGGVNRTRISSQSWKRAIRLDVEQALGQQTLRTRRLAEAIRRHLHEDLGWPSELATRAGIYTVMASSVGAKAPKPKKSGEMPDSGGEADVPWGTNAMVYVPEAAVTELGAIAIEFRDQLQAATDLKSHDGKAVATAKSVMPGEKIDDILRSRNGIINLMGRMLAELDRAGVDGSVQVAHVISTHATDIEIDYFSAVDDITEAWGDQSGSAHMGHNEYSAGTFYRYTTIDMAELLRNVGGAEDARKLAQAFLTAAINALPQAKKNSTAPHTFPDFIAMAVRADRPLSYVSAFEAPVIQESGEGYTAASIRELNNYASALNTLMGASRAPLAQACAGTSALDTAGLGERLESVDDLVSAAATAAFAPRNGQ</sequence>
<proteinExistence type="predicted"/>
<dbReference type="Proteomes" id="UP000730482">
    <property type="component" value="Unassembled WGS sequence"/>
</dbReference>
<comment type="caution">
    <text evidence="1">The sequence shown here is derived from an EMBL/GenBank/DDBJ whole genome shotgun (WGS) entry which is preliminary data.</text>
</comment>
<dbReference type="Pfam" id="PF09344">
    <property type="entry name" value="Cas_CT1975"/>
    <property type="match status" value="1"/>
</dbReference>
<evidence type="ECO:0000313" key="2">
    <source>
        <dbReference type="Proteomes" id="UP000730482"/>
    </source>
</evidence>
<evidence type="ECO:0000313" key="1">
    <source>
        <dbReference type="EMBL" id="MBS2547462.1"/>
    </source>
</evidence>
<accession>A0ABS5KN26</accession>
<dbReference type="InterPro" id="IPR010148">
    <property type="entry name" value="CRISPR-assoc_prot_CT1975"/>
</dbReference>
<gene>
    <name evidence="1" type="primary">cas7e</name>
    <name evidence="1" type="ORF">KGQ19_11320</name>
</gene>
<organism evidence="1 2">
    <name type="scientific">Catenulispora pinistramenti</name>
    <dbReference type="NCBI Taxonomy" id="2705254"/>
    <lineage>
        <taxon>Bacteria</taxon>
        <taxon>Bacillati</taxon>
        <taxon>Actinomycetota</taxon>
        <taxon>Actinomycetes</taxon>
        <taxon>Catenulisporales</taxon>
        <taxon>Catenulisporaceae</taxon>
        <taxon>Catenulispora</taxon>
    </lineage>
</organism>
<dbReference type="RefSeq" id="WP_212009048.1">
    <property type="nucleotide sequence ID" value="NZ_JAAFYZ010000028.1"/>
</dbReference>
<protein>
    <submittedName>
        <fullName evidence="1">Type I-E CRISPR-associated protein Cas7/Cse4/CasC</fullName>
    </submittedName>
</protein>
<dbReference type="NCBIfam" id="TIGR01869">
    <property type="entry name" value="casC_Cse4"/>
    <property type="match status" value="1"/>
</dbReference>
<reference evidence="1 2" key="1">
    <citation type="submission" date="2020-02" db="EMBL/GenBank/DDBJ databases">
        <title>Acidophilic actinobacteria isolated from forest soil.</title>
        <authorList>
            <person name="Golinska P."/>
        </authorList>
    </citation>
    <scope>NUCLEOTIDE SEQUENCE [LARGE SCALE GENOMIC DNA]</scope>
    <source>
        <strain evidence="1 2">NL8</strain>
    </source>
</reference>
<keyword evidence="2" id="KW-1185">Reference proteome</keyword>